<dbReference type="RefSeq" id="WP_284400342.1">
    <property type="nucleotide sequence ID" value="NZ_BSNQ01000008.1"/>
</dbReference>
<evidence type="ECO:0000313" key="1">
    <source>
        <dbReference type="EMBL" id="MFK2875468.1"/>
    </source>
</evidence>
<sequence length="94" mass="10597">MSEFDKLHDAVLLSMEHRWGEKRLCCVFLPVSHELRPLSLTFDGVTEVHIPAMEPWGPSNSVNTISCDRDGCVVDFVIEMQSGDLIKIKAKNLI</sequence>
<dbReference type="EMBL" id="JADIKG010000013">
    <property type="protein sequence ID" value="MFK2875468.1"/>
    <property type="molecule type" value="Genomic_DNA"/>
</dbReference>
<protein>
    <submittedName>
        <fullName evidence="1">Uncharacterized protein</fullName>
    </submittedName>
</protein>
<proteinExistence type="predicted"/>
<reference evidence="1 2" key="1">
    <citation type="submission" date="2020-10" db="EMBL/GenBank/DDBJ databases">
        <title>Phylogeny of dyella-like bacteria.</title>
        <authorList>
            <person name="Fu J."/>
        </authorList>
    </citation>
    <scope>NUCLEOTIDE SEQUENCE [LARGE SCALE GENOMIC DNA]</scope>
    <source>
        <strain evidence="1 2">DHOB07</strain>
    </source>
</reference>
<gene>
    <name evidence="1" type="ORF">ISP13_18210</name>
</gene>
<evidence type="ECO:0000313" key="2">
    <source>
        <dbReference type="Proteomes" id="UP001620405"/>
    </source>
</evidence>
<name>A0ABW8IZS9_9GAMM</name>
<organism evidence="1 2">
    <name type="scientific">Dyella lipolytica</name>
    <dbReference type="NCBI Taxonomy" id="1867835"/>
    <lineage>
        <taxon>Bacteria</taxon>
        <taxon>Pseudomonadati</taxon>
        <taxon>Pseudomonadota</taxon>
        <taxon>Gammaproteobacteria</taxon>
        <taxon>Lysobacterales</taxon>
        <taxon>Rhodanobacteraceae</taxon>
        <taxon>Dyella</taxon>
    </lineage>
</organism>
<comment type="caution">
    <text evidence="1">The sequence shown here is derived from an EMBL/GenBank/DDBJ whole genome shotgun (WGS) entry which is preliminary data.</text>
</comment>
<dbReference type="Proteomes" id="UP001620405">
    <property type="component" value="Unassembled WGS sequence"/>
</dbReference>
<accession>A0ABW8IZS9</accession>
<keyword evidence="2" id="KW-1185">Reference proteome</keyword>